<proteinExistence type="predicted"/>
<evidence type="ECO:0000313" key="2">
    <source>
        <dbReference type="Proteomes" id="UP000887565"/>
    </source>
</evidence>
<feature type="compositionally biased region" description="Basic and acidic residues" evidence="1">
    <location>
        <begin position="108"/>
        <end position="119"/>
    </location>
</feature>
<accession>A0A915LA01</accession>
<name>A0A915LA01_ROMCU</name>
<keyword evidence="2" id="KW-1185">Reference proteome</keyword>
<dbReference type="AlphaFoldDB" id="A0A915LA01"/>
<evidence type="ECO:0000313" key="3">
    <source>
        <dbReference type="WBParaSite" id="nRc.2.0.1.t47894-RA"/>
    </source>
</evidence>
<evidence type="ECO:0000256" key="1">
    <source>
        <dbReference type="SAM" id="MobiDB-lite"/>
    </source>
</evidence>
<dbReference type="WBParaSite" id="nRc.2.0.1.t47894-RA">
    <property type="protein sequence ID" value="nRc.2.0.1.t47894-RA"/>
    <property type="gene ID" value="nRc.2.0.1.g47894"/>
</dbReference>
<protein>
    <submittedName>
        <fullName evidence="3">Uncharacterized protein</fullName>
    </submittedName>
</protein>
<feature type="region of interest" description="Disordered" evidence="1">
    <location>
        <begin position="108"/>
        <end position="127"/>
    </location>
</feature>
<reference evidence="3" key="1">
    <citation type="submission" date="2022-11" db="UniProtKB">
        <authorList>
            <consortium name="WormBaseParasite"/>
        </authorList>
    </citation>
    <scope>IDENTIFICATION</scope>
</reference>
<dbReference type="Proteomes" id="UP000887565">
    <property type="component" value="Unplaced"/>
</dbReference>
<organism evidence="2 3">
    <name type="scientific">Romanomermis culicivorax</name>
    <name type="common">Nematode worm</name>
    <dbReference type="NCBI Taxonomy" id="13658"/>
    <lineage>
        <taxon>Eukaryota</taxon>
        <taxon>Metazoa</taxon>
        <taxon>Ecdysozoa</taxon>
        <taxon>Nematoda</taxon>
        <taxon>Enoplea</taxon>
        <taxon>Dorylaimia</taxon>
        <taxon>Mermithida</taxon>
        <taxon>Mermithoidea</taxon>
        <taxon>Mermithidae</taxon>
        <taxon>Romanomermis</taxon>
    </lineage>
</organism>
<sequence>MTQKIPGDISLILSYQLKKAATTMATVAALAAPPAHLTAQGPLPGIPMDSALEVVRQLELMNLIACKLVENWPSYSGLRPYKQKTLGVLVGHSKKWNNRKPKKRFIVKETKQSENRSSRGIEVQPIV</sequence>